<accession>A0ABX2DGB2</accession>
<proteinExistence type="inferred from homology"/>
<dbReference type="Proteomes" id="UP000762110">
    <property type="component" value="Unassembled WGS sequence"/>
</dbReference>
<evidence type="ECO:0000259" key="6">
    <source>
        <dbReference type="Pfam" id="PF08281"/>
    </source>
</evidence>
<feature type="domain" description="RNA polymerase sigma factor 70 region 4 type 2" evidence="6">
    <location>
        <begin position="108"/>
        <end position="157"/>
    </location>
</feature>
<keyword evidence="3" id="KW-0731">Sigma factor</keyword>
<dbReference type="InterPro" id="IPR013249">
    <property type="entry name" value="RNA_pol_sigma70_r4_t2"/>
</dbReference>
<feature type="domain" description="RNA polymerase sigma-70 region 2" evidence="5">
    <location>
        <begin position="11"/>
        <end position="76"/>
    </location>
</feature>
<dbReference type="InterPro" id="IPR014284">
    <property type="entry name" value="RNA_pol_sigma-70_dom"/>
</dbReference>
<evidence type="ECO:0000256" key="4">
    <source>
        <dbReference type="ARBA" id="ARBA00023163"/>
    </source>
</evidence>
<comment type="similarity">
    <text evidence="1">Belongs to the sigma-70 factor family. ECF subfamily.</text>
</comment>
<dbReference type="InterPro" id="IPR007627">
    <property type="entry name" value="RNA_pol_sigma70_r2"/>
</dbReference>
<keyword evidence="8" id="KW-1185">Reference proteome</keyword>
<dbReference type="RefSeq" id="WP_173273621.1">
    <property type="nucleotide sequence ID" value="NZ_JABMKV010000004.1"/>
</dbReference>
<dbReference type="CDD" id="cd06171">
    <property type="entry name" value="Sigma70_r4"/>
    <property type="match status" value="1"/>
</dbReference>
<organism evidence="7 8">
    <name type="scientific">Pedobacter boryungensis</name>
    <dbReference type="NCBI Taxonomy" id="869962"/>
    <lineage>
        <taxon>Bacteria</taxon>
        <taxon>Pseudomonadati</taxon>
        <taxon>Bacteroidota</taxon>
        <taxon>Sphingobacteriia</taxon>
        <taxon>Sphingobacteriales</taxon>
        <taxon>Sphingobacteriaceae</taxon>
        <taxon>Pedobacter</taxon>
    </lineage>
</organism>
<keyword evidence="4" id="KW-0804">Transcription</keyword>
<dbReference type="InterPro" id="IPR039425">
    <property type="entry name" value="RNA_pol_sigma-70-like"/>
</dbReference>
<dbReference type="InterPro" id="IPR013324">
    <property type="entry name" value="RNA_pol_sigma_r3/r4-like"/>
</dbReference>
<dbReference type="PANTHER" id="PTHR43133">
    <property type="entry name" value="RNA POLYMERASE ECF-TYPE SIGMA FACTO"/>
    <property type="match status" value="1"/>
</dbReference>
<dbReference type="SUPFAM" id="SSF88659">
    <property type="entry name" value="Sigma3 and sigma4 domains of RNA polymerase sigma factors"/>
    <property type="match status" value="1"/>
</dbReference>
<evidence type="ECO:0000256" key="3">
    <source>
        <dbReference type="ARBA" id="ARBA00023082"/>
    </source>
</evidence>
<dbReference type="Gene3D" id="1.10.10.10">
    <property type="entry name" value="Winged helix-like DNA-binding domain superfamily/Winged helix DNA-binding domain"/>
    <property type="match status" value="1"/>
</dbReference>
<gene>
    <name evidence="7" type="ORF">HQN85_14630</name>
</gene>
<dbReference type="Pfam" id="PF08281">
    <property type="entry name" value="Sigma70_r4_2"/>
    <property type="match status" value="1"/>
</dbReference>
<evidence type="ECO:0000256" key="2">
    <source>
        <dbReference type="ARBA" id="ARBA00023015"/>
    </source>
</evidence>
<name>A0ABX2DGB2_9SPHI</name>
<dbReference type="Gene3D" id="1.10.1740.10">
    <property type="match status" value="1"/>
</dbReference>
<dbReference type="NCBIfam" id="TIGR02937">
    <property type="entry name" value="sigma70-ECF"/>
    <property type="match status" value="1"/>
</dbReference>
<dbReference type="SUPFAM" id="SSF88946">
    <property type="entry name" value="Sigma2 domain of RNA polymerase sigma factors"/>
    <property type="match status" value="1"/>
</dbReference>
<comment type="caution">
    <text evidence="7">The sequence shown here is derived from an EMBL/GenBank/DDBJ whole genome shotgun (WGS) entry which is preliminary data.</text>
</comment>
<evidence type="ECO:0000259" key="5">
    <source>
        <dbReference type="Pfam" id="PF04542"/>
    </source>
</evidence>
<protein>
    <submittedName>
        <fullName evidence="7">RNA polymerase sigma factor</fullName>
    </submittedName>
</protein>
<dbReference type="InterPro" id="IPR013325">
    <property type="entry name" value="RNA_pol_sigma_r2"/>
</dbReference>
<dbReference type="InterPro" id="IPR036388">
    <property type="entry name" value="WH-like_DNA-bd_sf"/>
</dbReference>
<dbReference type="PANTHER" id="PTHR43133:SF25">
    <property type="entry name" value="RNA POLYMERASE SIGMA FACTOR RFAY-RELATED"/>
    <property type="match status" value="1"/>
</dbReference>
<evidence type="ECO:0000313" key="8">
    <source>
        <dbReference type="Proteomes" id="UP000762110"/>
    </source>
</evidence>
<keyword evidence="2" id="KW-0805">Transcription regulation</keyword>
<evidence type="ECO:0000256" key="1">
    <source>
        <dbReference type="ARBA" id="ARBA00010641"/>
    </source>
</evidence>
<dbReference type="EMBL" id="JABMKV010000004">
    <property type="protein sequence ID" value="NQX32970.1"/>
    <property type="molecule type" value="Genomic_DNA"/>
</dbReference>
<reference evidence="7 8" key="1">
    <citation type="submission" date="2020-05" db="EMBL/GenBank/DDBJ databases">
        <title>Description of Pedobacter foliorum sp. nov.</title>
        <authorList>
            <person name="Qi S."/>
            <person name="Carlier A."/>
            <person name="Cnockaert M."/>
            <person name="Vandamme P."/>
        </authorList>
    </citation>
    <scope>NUCLEOTIDE SEQUENCE [LARGE SCALE GENOMIC DNA]</scope>
    <source>
        <strain evidence="7 8">LMG 31300</strain>
    </source>
</reference>
<dbReference type="Pfam" id="PF04542">
    <property type="entry name" value="Sigma70_r2"/>
    <property type="match status" value="1"/>
</dbReference>
<sequence length="171" mass="20153">MQVSDFNVILNEHTRPLKAFAFRFTKDLNDADDLYQDTILKAIRYFENFKEGTNLKAWLFTIMKNTFINDYRKEVRSNAIILKSVDLSSVTLLESSSKNLAESRFILNDVHTLLNKLPKEYSLPFILHFEGHKYHEIADDLDIPIGTVKTRIHMAREILKKQLKMYDKKRQ</sequence>
<evidence type="ECO:0000313" key="7">
    <source>
        <dbReference type="EMBL" id="NQX32970.1"/>
    </source>
</evidence>